<name>A0A644ZEB2_9ZZZZ</name>
<dbReference type="EMBL" id="VSSQ01008522">
    <property type="protein sequence ID" value="MPM39099.1"/>
    <property type="molecule type" value="Genomic_DNA"/>
</dbReference>
<protein>
    <recommendedName>
        <fullName evidence="2">DUF4412 domain-containing protein</fullName>
    </recommendedName>
</protein>
<dbReference type="PROSITE" id="PS51257">
    <property type="entry name" value="PROKAR_LIPOPROTEIN"/>
    <property type="match status" value="1"/>
</dbReference>
<comment type="caution">
    <text evidence="1">The sequence shown here is derived from an EMBL/GenBank/DDBJ whole genome shotgun (WGS) entry which is preliminary data.</text>
</comment>
<evidence type="ECO:0008006" key="2">
    <source>
        <dbReference type="Google" id="ProtNLM"/>
    </source>
</evidence>
<sequence length="211" mass="24063">MKKRFILLTIATGLLFSCNNQKSVDENTEANYSSLVIEYVTDYEMAGMKIGEKETKWVDKKNNREASLSIKESTVMGVVTKEETFTLNDGVWYYNINLSDKTGTKMKIEDVKESAMALAMFVNIDETGMKEFIEKNGGKVLGNEMFLDKDCFVYEMTGTKQWMYKGEVLKMMLGDKIMKQAVKIDEDVTIPDDKFKLPEGVTVTEIKNILE</sequence>
<accession>A0A644ZEB2</accession>
<reference evidence="1" key="1">
    <citation type="submission" date="2019-08" db="EMBL/GenBank/DDBJ databases">
        <authorList>
            <person name="Kucharzyk K."/>
            <person name="Murdoch R.W."/>
            <person name="Higgins S."/>
            <person name="Loffler F."/>
        </authorList>
    </citation>
    <scope>NUCLEOTIDE SEQUENCE</scope>
</reference>
<dbReference type="AlphaFoldDB" id="A0A644ZEB2"/>
<organism evidence="1">
    <name type="scientific">bioreactor metagenome</name>
    <dbReference type="NCBI Taxonomy" id="1076179"/>
    <lineage>
        <taxon>unclassified sequences</taxon>
        <taxon>metagenomes</taxon>
        <taxon>ecological metagenomes</taxon>
    </lineage>
</organism>
<evidence type="ECO:0000313" key="1">
    <source>
        <dbReference type="EMBL" id="MPM39099.1"/>
    </source>
</evidence>
<proteinExistence type="predicted"/>
<gene>
    <name evidence="1" type="ORF">SDC9_85731</name>
</gene>